<sequence length="28" mass="3260">MSNRLPQKVISVSLQNPLLYLIVHHFLV</sequence>
<protein>
    <submittedName>
        <fullName evidence="1">Uncharacterized protein</fullName>
    </submittedName>
</protein>
<evidence type="ECO:0000313" key="1">
    <source>
        <dbReference type="EMBL" id="KAJ0014835.1"/>
    </source>
</evidence>
<comment type="caution">
    <text evidence="1">The sequence shown here is derived from an EMBL/GenBank/DDBJ whole genome shotgun (WGS) entry which is preliminary data.</text>
</comment>
<reference evidence="2" key="1">
    <citation type="journal article" date="2023" name="G3 (Bethesda)">
        <title>Genome assembly and association tests identify interacting loci associated with vigor, precocity, and sex in interspecific pistachio rootstocks.</title>
        <authorList>
            <person name="Palmer W."/>
            <person name="Jacygrad E."/>
            <person name="Sagayaradj S."/>
            <person name="Cavanaugh K."/>
            <person name="Han R."/>
            <person name="Bertier L."/>
            <person name="Beede B."/>
            <person name="Kafkas S."/>
            <person name="Golino D."/>
            <person name="Preece J."/>
            <person name="Michelmore R."/>
        </authorList>
    </citation>
    <scope>NUCLEOTIDE SEQUENCE [LARGE SCALE GENOMIC DNA]</scope>
</reference>
<dbReference type="EMBL" id="CM047748">
    <property type="protein sequence ID" value="KAJ0014835.1"/>
    <property type="molecule type" value="Genomic_DNA"/>
</dbReference>
<organism evidence="1 2">
    <name type="scientific">Pistacia integerrima</name>
    <dbReference type="NCBI Taxonomy" id="434235"/>
    <lineage>
        <taxon>Eukaryota</taxon>
        <taxon>Viridiplantae</taxon>
        <taxon>Streptophyta</taxon>
        <taxon>Embryophyta</taxon>
        <taxon>Tracheophyta</taxon>
        <taxon>Spermatophyta</taxon>
        <taxon>Magnoliopsida</taxon>
        <taxon>eudicotyledons</taxon>
        <taxon>Gunneridae</taxon>
        <taxon>Pentapetalae</taxon>
        <taxon>rosids</taxon>
        <taxon>malvids</taxon>
        <taxon>Sapindales</taxon>
        <taxon>Anacardiaceae</taxon>
        <taxon>Pistacia</taxon>
    </lineage>
</organism>
<gene>
    <name evidence="1" type="ORF">Pint_20214</name>
</gene>
<keyword evidence="2" id="KW-1185">Reference proteome</keyword>
<evidence type="ECO:0000313" key="2">
    <source>
        <dbReference type="Proteomes" id="UP001163603"/>
    </source>
</evidence>
<dbReference type="Proteomes" id="UP001163603">
    <property type="component" value="Chromosome 13"/>
</dbReference>
<name>A0ACC0XCT4_9ROSI</name>
<accession>A0ACC0XCT4</accession>
<proteinExistence type="predicted"/>